<dbReference type="Proteomes" id="UP001476798">
    <property type="component" value="Unassembled WGS sequence"/>
</dbReference>
<name>A0ABV0PK21_9TELE</name>
<dbReference type="EMBL" id="JAHRIO010080002">
    <property type="protein sequence ID" value="MEQ2183756.1"/>
    <property type="molecule type" value="Genomic_DNA"/>
</dbReference>
<evidence type="ECO:0000313" key="1">
    <source>
        <dbReference type="EMBL" id="MEQ2183756.1"/>
    </source>
</evidence>
<gene>
    <name evidence="1" type="ORF">GOODEAATRI_001276</name>
</gene>
<feature type="non-terminal residue" evidence="1">
    <location>
        <position position="1"/>
    </location>
</feature>
<accession>A0ABV0PK21</accession>
<evidence type="ECO:0000313" key="2">
    <source>
        <dbReference type="Proteomes" id="UP001476798"/>
    </source>
</evidence>
<reference evidence="1 2" key="1">
    <citation type="submission" date="2021-06" db="EMBL/GenBank/DDBJ databases">
        <authorList>
            <person name="Palmer J.M."/>
        </authorList>
    </citation>
    <scope>NUCLEOTIDE SEQUENCE [LARGE SCALE GENOMIC DNA]</scope>
    <source>
        <strain evidence="1 2">GA_2019</strain>
        <tissue evidence="1">Muscle</tissue>
    </source>
</reference>
<protein>
    <submittedName>
        <fullName evidence="1">Uncharacterized protein</fullName>
    </submittedName>
</protein>
<keyword evidence="2" id="KW-1185">Reference proteome</keyword>
<proteinExistence type="predicted"/>
<sequence>EGPSLLEGLYIYIYTFWLGDTLGTPRMTQRASLGVSGFPLWTSYTWTDVLPIITKVKNNLKHLKMPLLLLIMTNTSVSFGDIIYTISEFNLYVQVIFWHRKYKS</sequence>
<comment type="caution">
    <text evidence="1">The sequence shown here is derived from an EMBL/GenBank/DDBJ whole genome shotgun (WGS) entry which is preliminary data.</text>
</comment>
<organism evidence="1 2">
    <name type="scientific">Goodea atripinnis</name>
    <dbReference type="NCBI Taxonomy" id="208336"/>
    <lineage>
        <taxon>Eukaryota</taxon>
        <taxon>Metazoa</taxon>
        <taxon>Chordata</taxon>
        <taxon>Craniata</taxon>
        <taxon>Vertebrata</taxon>
        <taxon>Euteleostomi</taxon>
        <taxon>Actinopterygii</taxon>
        <taxon>Neopterygii</taxon>
        <taxon>Teleostei</taxon>
        <taxon>Neoteleostei</taxon>
        <taxon>Acanthomorphata</taxon>
        <taxon>Ovalentaria</taxon>
        <taxon>Atherinomorphae</taxon>
        <taxon>Cyprinodontiformes</taxon>
        <taxon>Goodeidae</taxon>
        <taxon>Goodea</taxon>
    </lineage>
</organism>